<dbReference type="STRING" id="869754.A0A1A0H716"/>
<accession>A0A1A0H716</accession>
<feature type="non-terminal residue" evidence="1">
    <location>
        <position position="313"/>
    </location>
</feature>
<organism evidence="1 2">
    <name type="scientific">Metschnikowia bicuspidata var. bicuspidata NRRL YB-4993</name>
    <dbReference type="NCBI Taxonomy" id="869754"/>
    <lineage>
        <taxon>Eukaryota</taxon>
        <taxon>Fungi</taxon>
        <taxon>Dikarya</taxon>
        <taxon>Ascomycota</taxon>
        <taxon>Saccharomycotina</taxon>
        <taxon>Pichiomycetes</taxon>
        <taxon>Metschnikowiaceae</taxon>
        <taxon>Metschnikowia</taxon>
    </lineage>
</organism>
<dbReference type="EMBL" id="LXTC01000005">
    <property type="protein sequence ID" value="OBA19750.1"/>
    <property type="molecule type" value="Genomic_DNA"/>
</dbReference>
<proteinExistence type="predicted"/>
<evidence type="ECO:0000313" key="2">
    <source>
        <dbReference type="Proteomes" id="UP000092555"/>
    </source>
</evidence>
<dbReference type="Proteomes" id="UP000092555">
    <property type="component" value="Unassembled WGS sequence"/>
</dbReference>
<reference evidence="1 2" key="1">
    <citation type="submission" date="2016-05" db="EMBL/GenBank/DDBJ databases">
        <title>Comparative genomics of biotechnologically important yeasts.</title>
        <authorList>
            <consortium name="DOE Joint Genome Institute"/>
            <person name="Riley R."/>
            <person name="Haridas S."/>
            <person name="Wolfe K.H."/>
            <person name="Lopes M.R."/>
            <person name="Hittinger C.T."/>
            <person name="Goker M."/>
            <person name="Salamov A."/>
            <person name="Wisecaver J."/>
            <person name="Long T.M."/>
            <person name="Aerts A.L."/>
            <person name="Barry K."/>
            <person name="Choi C."/>
            <person name="Clum A."/>
            <person name="Coughlan A.Y."/>
            <person name="Deshpande S."/>
            <person name="Douglass A.P."/>
            <person name="Hanson S.J."/>
            <person name="Klenk H.-P."/>
            <person name="LaButti K."/>
            <person name="Lapidus A."/>
            <person name="Lindquist E."/>
            <person name="Lipzen A."/>
            <person name="Meier-kolthoff J.P."/>
            <person name="Ohm R.A."/>
            <person name="Otillar R.P."/>
            <person name="Pangilinan J."/>
            <person name="Peng Y."/>
            <person name="Rokas A."/>
            <person name="Rosa C.A."/>
            <person name="Scheuner C."/>
            <person name="Sibirny A.A."/>
            <person name="Slot J.C."/>
            <person name="Stielow J.B."/>
            <person name="Sun H."/>
            <person name="Kurtzman C.P."/>
            <person name="Blackwell M."/>
            <person name="Grigoriev I.V."/>
            <person name="Jeffries T.W."/>
        </authorList>
    </citation>
    <scope>NUCLEOTIDE SEQUENCE [LARGE SCALE GENOMIC DNA]</scope>
    <source>
        <strain evidence="1 2">NRRL YB-4993</strain>
    </source>
</reference>
<protein>
    <submittedName>
        <fullName evidence="1">Uncharacterized protein</fullName>
    </submittedName>
</protein>
<gene>
    <name evidence="1" type="ORF">METBIDRAFT_44687</name>
</gene>
<keyword evidence="2" id="KW-1185">Reference proteome</keyword>
<evidence type="ECO:0000313" key="1">
    <source>
        <dbReference type="EMBL" id="OBA19750.1"/>
    </source>
</evidence>
<comment type="caution">
    <text evidence="1">The sequence shown here is derived from an EMBL/GenBank/DDBJ whole genome shotgun (WGS) entry which is preliminary data.</text>
</comment>
<sequence>MIELRHKVENERISDPFSYKQYRQLMLYALQNGLQNHPQVWRTRMEYEVLSAEDLINWESAIDSNLSGCQASDEKSTMYNLIATEYPTMQNVLKSLDYLNPTMAQLQQCYAKHKDNFVYSQVIFDRLLASLCADEDWLAIRALYESRLKVPHRQIQDTYDSFSSFVSEHYPQEYTLIMRTASKLLRATERSQRYYEILEQAISDDPNSPEPWIRYMTQLHQYSNGESPYPAFLAVFYRSLFAGSLCKMGDSQWTDVWLVALQFLSKPQMHHSLERKRIATSFVKCYPKFPRAYSELACSLSTEKEVHSLRNHV</sequence>
<name>A0A1A0H716_9ASCO</name>
<dbReference type="OrthoDB" id="360390at2759"/>
<dbReference type="GeneID" id="30030805"/>
<dbReference type="AlphaFoldDB" id="A0A1A0H716"/>
<dbReference type="RefSeq" id="XP_018710275.1">
    <property type="nucleotide sequence ID" value="XM_018857829.1"/>
</dbReference>